<keyword evidence="1" id="KW-1133">Transmembrane helix</keyword>
<dbReference type="EMBL" id="CABN01000003">
    <property type="protein sequence ID" value="CBH99335.1"/>
    <property type="molecule type" value="Genomic_DNA"/>
</dbReference>
<comment type="caution">
    <text evidence="2">The sequence shown here is derived from an EMBL/GenBank/DDBJ whole genome shotgun (WGS) entry which is preliminary data.</text>
</comment>
<sequence length="52" mass="5863">MGPPHQPVHESNLTLQFSNLLVVSFDFILFTLDLLVKILDSFAFIPLKSGYV</sequence>
<evidence type="ECO:0000313" key="2">
    <source>
        <dbReference type="EMBL" id="CBH99335.1"/>
    </source>
</evidence>
<keyword evidence="1" id="KW-0812">Transmembrane</keyword>
<feature type="transmembrane region" description="Helical" evidence="1">
    <location>
        <begin position="20"/>
        <end position="39"/>
    </location>
</feature>
<reference evidence="2" key="1">
    <citation type="submission" date="2009-10" db="EMBL/GenBank/DDBJ databases">
        <title>Diversity of trophic interactions inside an arsenic-rich microbial ecosystem.</title>
        <authorList>
            <person name="Bertin P.N."/>
            <person name="Heinrich-Salmeron A."/>
            <person name="Pelletier E."/>
            <person name="Goulhen-Chollet F."/>
            <person name="Arsene-Ploetze F."/>
            <person name="Gallien S."/>
            <person name="Calteau A."/>
            <person name="Vallenet D."/>
            <person name="Casiot C."/>
            <person name="Chane-Woon-Ming B."/>
            <person name="Giloteaux L."/>
            <person name="Barakat M."/>
            <person name="Bonnefoy V."/>
            <person name="Bruneel O."/>
            <person name="Chandler M."/>
            <person name="Cleiss J."/>
            <person name="Duran R."/>
            <person name="Elbaz-Poulichet F."/>
            <person name="Fonknechten N."/>
            <person name="Lauga B."/>
            <person name="Mornico D."/>
            <person name="Ortet P."/>
            <person name="Schaeffer C."/>
            <person name="Siguier P."/>
            <person name="Alexander Thil Smith A."/>
            <person name="Van Dorsselaer A."/>
            <person name="Weissenbach J."/>
            <person name="Medigue C."/>
            <person name="Le Paslier D."/>
        </authorList>
    </citation>
    <scope>NUCLEOTIDE SEQUENCE</scope>
</reference>
<organism evidence="2">
    <name type="scientific">mine drainage metagenome</name>
    <dbReference type="NCBI Taxonomy" id="410659"/>
    <lineage>
        <taxon>unclassified sequences</taxon>
        <taxon>metagenomes</taxon>
        <taxon>ecological metagenomes</taxon>
    </lineage>
</organism>
<name>E6PWM7_9ZZZZ</name>
<keyword evidence="1" id="KW-0472">Membrane</keyword>
<evidence type="ECO:0000256" key="1">
    <source>
        <dbReference type="SAM" id="Phobius"/>
    </source>
</evidence>
<proteinExistence type="predicted"/>
<dbReference type="AlphaFoldDB" id="E6PWM7"/>
<protein>
    <submittedName>
        <fullName evidence="2">Uncharacterized protein</fullName>
    </submittedName>
</protein>
<accession>E6PWM7</accession>
<gene>
    <name evidence="2" type="ORF">CARN3_0245</name>
</gene>